<gene>
    <name evidence="2" type="primary">Dhrs7</name>
    <name evidence="2" type="ORF">NPIL_531261</name>
</gene>
<dbReference type="OrthoDB" id="47007at2759"/>
<dbReference type="InterPro" id="IPR020904">
    <property type="entry name" value="Sc_DH/Rdtase_CS"/>
</dbReference>
<proteinExistence type="predicted"/>
<reference evidence="2" key="1">
    <citation type="submission" date="2020-08" db="EMBL/GenBank/DDBJ databases">
        <title>Multicomponent nature underlies the extraordinary mechanical properties of spider dragline silk.</title>
        <authorList>
            <person name="Kono N."/>
            <person name="Nakamura H."/>
            <person name="Mori M."/>
            <person name="Yoshida Y."/>
            <person name="Ohtoshi R."/>
            <person name="Malay A.D."/>
            <person name="Moran D.A.P."/>
            <person name="Tomita M."/>
            <person name="Numata K."/>
            <person name="Arakawa K."/>
        </authorList>
    </citation>
    <scope>NUCLEOTIDE SEQUENCE</scope>
</reference>
<dbReference type="InterPro" id="IPR002347">
    <property type="entry name" value="SDR_fam"/>
</dbReference>
<evidence type="ECO:0008006" key="4">
    <source>
        <dbReference type="Google" id="ProtNLM"/>
    </source>
</evidence>
<dbReference type="InterPro" id="IPR053011">
    <property type="entry name" value="SDR_family_member_7"/>
</dbReference>
<evidence type="ECO:0000313" key="3">
    <source>
        <dbReference type="Proteomes" id="UP000887013"/>
    </source>
</evidence>
<dbReference type="AlphaFoldDB" id="A0A8X6THH5"/>
<evidence type="ECO:0000313" key="2">
    <source>
        <dbReference type="EMBL" id="GFT11251.1"/>
    </source>
</evidence>
<accession>A0A8X6THH5</accession>
<dbReference type="SUPFAM" id="SSF51735">
    <property type="entry name" value="NAD(P)-binding Rossmann-fold domains"/>
    <property type="match status" value="1"/>
</dbReference>
<evidence type="ECO:0000256" key="1">
    <source>
        <dbReference type="ARBA" id="ARBA00023002"/>
    </source>
</evidence>
<sequence length="427" mass="48080">MLGFLYFFWKIDADLTLYLCDYFSDVKKSLRGKTVWITGSSSGIGEYLAYELARHGCKLILSGINEERLNSVKFKCIEIGLVEDDVYVLPFNLTDFDIHEECVKKVLQKFRKLDILINNAGRSQRASFEEIDIKVDKEIFDINLFGTLNLTRKILPHFIENKGGHFVVTSSCVGKMGIPSSASYTGSKHALHGYFETLRVEMSRKNIDVTMLCPGPVFSHALENAFTGTPGQKFGRLSKSTDRKMQTDRCARLMSVAIAHKLDEVWIAPQPNLVFFYLVQYTPTFFRKDRLSLCFRGKVLDSPFIAYGDLVEEAVMMVSQRLSSTTTPEVINALLTSQMRRLFNLVGRNAAESDRSTFFGSTGPGFETTLAACYQGYQLSPPPRGRKIFPDLSEKTSYAEVSFQKRQCCSHAWGPTPENVPGPAAFL</sequence>
<dbReference type="PANTHER" id="PTHR44269">
    <property type="entry name" value="DEHYDROGENASE/REDUCTASE SDR FAMILY MEMBER 7-RELATED"/>
    <property type="match status" value="1"/>
</dbReference>
<keyword evidence="1" id="KW-0560">Oxidoreductase</keyword>
<comment type="caution">
    <text evidence="2">The sequence shown here is derived from an EMBL/GenBank/DDBJ whole genome shotgun (WGS) entry which is preliminary data.</text>
</comment>
<organism evidence="2 3">
    <name type="scientific">Nephila pilipes</name>
    <name type="common">Giant wood spider</name>
    <name type="synonym">Nephila maculata</name>
    <dbReference type="NCBI Taxonomy" id="299642"/>
    <lineage>
        <taxon>Eukaryota</taxon>
        <taxon>Metazoa</taxon>
        <taxon>Ecdysozoa</taxon>
        <taxon>Arthropoda</taxon>
        <taxon>Chelicerata</taxon>
        <taxon>Arachnida</taxon>
        <taxon>Araneae</taxon>
        <taxon>Araneomorphae</taxon>
        <taxon>Entelegynae</taxon>
        <taxon>Araneoidea</taxon>
        <taxon>Nephilidae</taxon>
        <taxon>Nephila</taxon>
    </lineage>
</organism>
<dbReference type="PRINTS" id="PR00081">
    <property type="entry name" value="GDHRDH"/>
</dbReference>
<name>A0A8X6THH5_NEPPI</name>
<dbReference type="EMBL" id="BMAW01057459">
    <property type="protein sequence ID" value="GFT11251.1"/>
    <property type="molecule type" value="Genomic_DNA"/>
</dbReference>
<dbReference type="PANTHER" id="PTHR44269:SF1">
    <property type="entry name" value="DEHYDROGENASE_REDUCTASE SDR FAMILY MEMBER 7"/>
    <property type="match status" value="1"/>
</dbReference>
<dbReference type="Proteomes" id="UP000887013">
    <property type="component" value="Unassembled WGS sequence"/>
</dbReference>
<dbReference type="Pfam" id="PF00106">
    <property type="entry name" value="adh_short"/>
    <property type="match status" value="1"/>
</dbReference>
<dbReference type="InterPro" id="IPR036291">
    <property type="entry name" value="NAD(P)-bd_dom_sf"/>
</dbReference>
<protein>
    <recommendedName>
        <fullName evidence="4">Dehydrogenase/reductase SDR family member 7</fullName>
    </recommendedName>
</protein>
<dbReference type="GO" id="GO:0016491">
    <property type="term" value="F:oxidoreductase activity"/>
    <property type="evidence" value="ECO:0007669"/>
    <property type="project" value="UniProtKB-KW"/>
</dbReference>
<dbReference type="Gene3D" id="3.40.50.720">
    <property type="entry name" value="NAD(P)-binding Rossmann-like Domain"/>
    <property type="match status" value="1"/>
</dbReference>
<keyword evidence="3" id="KW-1185">Reference proteome</keyword>
<dbReference type="PROSITE" id="PS00061">
    <property type="entry name" value="ADH_SHORT"/>
    <property type="match status" value="1"/>
</dbReference>